<organism evidence="4 5">
    <name type="scientific">Amaricoccus solimangrovi</name>
    <dbReference type="NCBI Taxonomy" id="2589815"/>
    <lineage>
        <taxon>Bacteria</taxon>
        <taxon>Pseudomonadati</taxon>
        <taxon>Pseudomonadota</taxon>
        <taxon>Alphaproteobacteria</taxon>
        <taxon>Rhodobacterales</taxon>
        <taxon>Paracoccaceae</taxon>
        <taxon>Amaricoccus</taxon>
    </lineage>
</organism>
<sequence length="349" mass="36863">MRLTPHPFDAAGAPVARRPRLAFLGLGWIGRHRLRAVAEDGSAEIVGLADPVPEALAEATDVAPGARAADGLDGLLAMEPDGIVIATPSALHAGQSIRALEAGAAVFCQKPLGRDAREATAVVEAAGNADRLLGVDLSYRHTAAVAALREALRAGRLGEVFAMDAVFHNAYGPDKPWFYDRALSGGGCLADLGVHLVDLGLWLLDFPALEHVEAQAWRAGRRLDAEALSRKAEDYVTATLSLAGGRALRLACSWRLHAGQDAVIRFEAFGAEGGAVIENRDGSFYDFATRLHRGTASEEVASPPDAWGGRAAVAWARALGRGARFDPSCRRLIDLARAIEAIYRAAGKG</sequence>
<dbReference type="InterPro" id="IPR055170">
    <property type="entry name" value="GFO_IDH_MocA-like_dom"/>
</dbReference>
<keyword evidence="1" id="KW-0560">Oxidoreductase</keyword>
<dbReference type="SUPFAM" id="SSF55347">
    <property type="entry name" value="Glyceraldehyde-3-phosphate dehydrogenase-like, C-terminal domain"/>
    <property type="match status" value="1"/>
</dbReference>
<dbReference type="SUPFAM" id="SSF51735">
    <property type="entry name" value="NAD(P)-binding Rossmann-fold domains"/>
    <property type="match status" value="1"/>
</dbReference>
<dbReference type="InterPro" id="IPR050463">
    <property type="entry name" value="Gfo/Idh/MocA_oxidrdct_glycsds"/>
</dbReference>
<dbReference type="PANTHER" id="PTHR43818">
    <property type="entry name" value="BCDNA.GH03377"/>
    <property type="match status" value="1"/>
</dbReference>
<dbReference type="OrthoDB" id="9792935at2"/>
<name>A0A501WW76_9RHOB</name>
<evidence type="ECO:0000256" key="1">
    <source>
        <dbReference type="ARBA" id="ARBA00023002"/>
    </source>
</evidence>
<protein>
    <submittedName>
        <fullName evidence="4">Gfo/Idh/MocA family oxidoreductase</fullName>
    </submittedName>
</protein>
<dbReference type="Proteomes" id="UP000319255">
    <property type="component" value="Unassembled WGS sequence"/>
</dbReference>
<evidence type="ECO:0000259" key="2">
    <source>
        <dbReference type="Pfam" id="PF01408"/>
    </source>
</evidence>
<dbReference type="AlphaFoldDB" id="A0A501WW76"/>
<reference evidence="4 5" key="1">
    <citation type="submission" date="2019-06" db="EMBL/GenBank/DDBJ databases">
        <title>A novel bacterium of genus Amaricoccus, isolated from marine sediment.</title>
        <authorList>
            <person name="Huang H."/>
            <person name="Mo K."/>
            <person name="Hu Y."/>
        </authorList>
    </citation>
    <scope>NUCLEOTIDE SEQUENCE [LARGE SCALE GENOMIC DNA]</scope>
    <source>
        <strain evidence="4 5">HB172011</strain>
    </source>
</reference>
<dbReference type="GO" id="GO:0000166">
    <property type="term" value="F:nucleotide binding"/>
    <property type="evidence" value="ECO:0007669"/>
    <property type="project" value="InterPro"/>
</dbReference>
<dbReference type="InterPro" id="IPR036291">
    <property type="entry name" value="NAD(P)-bd_dom_sf"/>
</dbReference>
<keyword evidence="5" id="KW-1185">Reference proteome</keyword>
<evidence type="ECO:0000259" key="3">
    <source>
        <dbReference type="Pfam" id="PF22725"/>
    </source>
</evidence>
<dbReference type="InterPro" id="IPR000683">
    <property type="entry name" value="Gfo/Idh/MocA-like_OxRdtase_N"/>
</dbReference>
<dbReference type="Pfam" id="PF22725">
    <property type="entry name" value="GFO_IDH_MocA_C3"/>
    <property type="match status" value="1"/>
</dbReference>
<dbReference type="Pfam" id="PF01408">
    <property type="entry name" value="GFO_IDH_MocA"/>
    <property type="match status" value="1"/>
</dbReference>
<proteinExistence type="predicted"/>
<dbReference type="GO" id="GO:0016491">
    <property type="term" value="F:oxidoreductase activity"/>
    <property type="evidence" value="ECO:0007669"/>
    <property type="project" value="UniProtKB-KW"/>
</dbReference>
<dbReference type="PANTHER" id="PTHR43818:SF11">
    <property type="entry name" value="BCDNA.GH03377"/>
    <property type="match status" value="1"/>
</dbReference>
<dbReference type="Gene3D" id="3.40.50.720">
    <property type="entry name" value="NAD(P)-binding Rossmann-like Domain"/>
    <property type="match status" value="1"/>
</dbReference>
<feature type="domain" description="Gfo/Idh/MocA-like oxidoreductase N-terminal" evidence="2">
    <location>
        <begin position="20"/>
        <end position="135"/>
    </location>
</feature>
<dbReference type="EMBL" id="VFRP01000006">
    <property type="protein sequence ID" value="TPE51647.1"/>
    <property type="molecule type" value="Genomic_DNA"/>
</dbReference>
<dbReference type="Gene3D" id="3.30.360.10">
    <property type="entry name" value="Dihydrodipicolinate Reductase, domain 2"/>
    <property type="match status" value="1"/>
</dbReference>
<accession>A0A501WW76</accession>
<dbReference type="RefSeq" id="WP_140453621.1">
    <property type="nucleotide sequence ID" value="NZ_VFRP01000006.1"/>
</dbReference>
<gene>
    <name evidence="4" type="ORF">FJM51_08070</name>
</gene>
<feature type="domain" description="GFO/IDH/MocA-like oxidoreductase" evidence="3">
    <location>
        <begin position="146"/>
        <end position="275"/>
    </location>
</feature>
<evidence type="ECO:0000313" key="4">
    <source>
        <dbReference type="EMBL" id="TPE51647.1"/>
    </source>
</evidence>
<comment type="caution">
    <text evidence="4">The sequence shown here is derived from an EMBL/GenBank/DDBJ whole genome shotgun (WGS) entry which is preliminary data.</text>
</comment>
<evidence type="ECO:0000313" key="5">
    <source>
        <dbReference type="Proteomes" id="UP000319255"/>
    </source>
</evidence>